<dbReference type="CDD" id="cd02062">
    <property type="entry name" value="Nitro_FMN_reductase"/>
    <property type="match status" value="1"/>
</dbReference>
<evidence type="ECO:0000313" key="4">
    <source>
        <dbReference type="Proteomes" id="UP000295244"/>
    </source>
</evidence>
<comment type="caution">
    <text evidence="3">The sequence shown here is derived from an EMBL/GenBank/DDBJ whole genome shotgun (WGS) entry which is preliminary data.</text>
</comment>
<protein>
    <submittedName>
        <fullName evidence="3">TIGR03668 family PPOX class F420-dependent oxidoreductase</fullName>
    </submittedName>
</protein>
<dbReference type="Proteomes" id="UP000295244">
    <property type="component" value="Unassembled WGS sequence"/>
</dbReference>
<evidence type="ECO:0000259" key="2">
    <source>
        <dbReference type="Pfam" id="PF01243"/>
    </source>
</evidence>
<organism evidence="3 4">
    <name type="scientific">Rubrobacter taiwanensis</name>
    <dbReference type="NCBI Taxonomy" id="185139"/>
    <lineage>
        <taxon>Bacteria</taxon>
        <taxon>Bacillati</taxon>
        <taxon>Actinomycetota</taxon>
        <taxon>Rubrobacteria</taxon>
        <taxon>Rubrobacterales</taxon>
        <taxon>Rubrobacteraceae</taxon>
        <taxon>Rubrobacter</taxon>
    </lineage>
</organism>
<feature type="domain" description="Nitroreductase" evidence="1">
    <location>
        <begin position="156"/>
        <end position="327"/>
    </location>
</feature>
<dbReference type="Pfam" id="PF01243">
    <property type="entry name" value="PNPOx_N"/>
    <property type="match status" value="1"/>
</dbReference>
<dbReference type="RefSeq" id="WP_132692995.1">
    <property type="nucleotide sequence ID" value="NZ_SKBU01000051.1"/>
</dbReference>
<evidence type="ECO:0000259" key="1">
    <source>
        <dbReference type="Pfam" id="PF00881"/>
    </source>
</evidence>
<accession>A0A4R1B8E2</accession>
<dbReference type="GO" id="GO:0016491">
    <property type="term" value="F:oxidoreductase activity"/>
    <property type="evidence" value="ECO:0007669"/>
    <property type="project" value="InterPro"/>
</dbReference>
<dbReference type="SUPFAM" id="SSF50475">
    <property type="entry name" value="FMN-binding split barrel"/>
    <property type="match status" value="1"/>
</dbReference>
<dbReference type="EMBL" id="SKBU01000051">
    <property type="protein sequence ID" value="TCJ12209.1"/>
    <property type="molecule type" value="Genomic_DNA"/>
</dbReference>
<dbReference type="InterPro" id="IPR029479">
    <property type="entry name" value="Nitroreductase"/>
</dbReference>
<dbReference type="InterPro" id="IPR019967">
    <property type="entry name" value="F420-dep_enz_PPOX_Rv0121"/>
</dbReference>
<dbReference type="InterPro" id="IPR012349">
    <property type="entry name" value="Split_barrel_FMN-bd"/>
</dbReference>
<dbReference type="OrthoDB" id="9812086at2"/>
<keyword evidence="4" id="KW-1185">Reference proteome</keyword>
<dbReference type="Gene3D" id="3.40.109.10">
    <property type="entry name" value="NADH Oxidase"/>
    <property type="match status" value="1"/>
</dbReference>
<dbReference type="InterPro" id="IPR050627">
    <property type="entry name" value="Nitroreductase/BluB"/>
</dbReference>
<dbReference type="PANTHER" id="PTHR23026:SF123">
    <property type="entry name" value="NAD(P)H NITROREDUCTASE RV3131-RELATED"/>
    <property type="match status" value="1"/>
</dbReference>
<reference evidence="3 4" key="1">
    <citation type="submission" date="2019-03" db="EMBL/GenBank/DDBJ databases">
        <title>Whole genome sequence of a novel Rubrobacter taiwanensis strain, isolated from Yellowstone National Park.</title>
        <authorList>
            <person name="Freed S."/>
            <person name="Ramaley R.F."/>
            <person name="Kyndt J.A."/>
        </authorList>
    </citation>
    <scope>NUCLEOTIDE SEQUENCE [LARGE SCALE GENOMIC DNA]</scope>
    <source>
        <strain evidence="3 4">Yellowstone</strain>
    </source>
</reference>
<dbReference type="InterPro" id="IPR011576">
    <property type="entry name" value="Pyridox_Oxase_N"/>
</dbReference>
<dbReference type="Gene3D" id="2.30.110.10">
    <property type="entry name" value="Electron Transport, Fmn-binding Protein, Chain A"/>
    <property type="match status" value="1"/>
</dbReference>
<dbReference type="AlphaFoldDB" id="A0A4R1B8E2"/>
<dbReference type="PANTHER" id="PTHR23026">
    <property type="entry name" value="NADPH NITROREDUCTASE"/>
    <property type="match status" value="1"/>
</dbReference>
<proteinExistence type="predicted"/>
<dbReference type="SUPFAM" id="SSF55469">
    <property type="entry name" value="FMN-dependent nitroreductase-like"/>
    <property type="match status" value="1"/>
</dbReference>
<evidence type="ECO:0000313" key="3">
    <source>
        <dbReference type="EMBL" id="TCJ12209.1"/>
    </source>
</evidence>
<sequence>MSLTPDQAAFLVRRRVGRLATAGASGEPHAVPVCFAYDGAGSVYVPLDEKPKSVPATRLKRVRNILENPRAALLVDRYAEDWSRLAFVMARGRAELVEPGLGEHAAAVRLLRGKYHQYERMRLEEQPVIALRVERAAAWGALDAAPEESSFLDTARGRRSVRRYLEKEVPEELVERVLEAARWAPSPHGAQPWRFAVIRRPGTKERLAEAMGAEWRRNLEMDGQEPEVVGRRLEGSRRRLLEAPVLVLLCLYPGELDRYPDEARQRNEIAMAIQSLGAAAQNALLAAYSLGLDGGWMCAPLFCPEAVVEALGLGRDLVPHALLTLGYAAGDPPKRRSRRPLEELVVFRDA</sequence>
<name>A0A4R1B8E2_9ACTN</name>
<dbReference type="InterPro" id="IPR000415">
    <property type="entry name" value="Nitroreductase-like"/>
</dbReference>
<dbReference type="Pfam" id="PF00881">
    <property type="entry name" value="Nitroreductase"/>
    <property type="match status" value="1"/>
</dbReference>
<feature type="domain" description="Pyridoxamine 5'-phosphate oxidase N-terminal" evidence="2">
    <location>
        <begin position="4"/>
        <end position="139"/>
    </location>
</feature>
<gene>
    <name evidence="3" type="ORF">E0L93_15505</name>
</gene>
<dbReference type="NCBIfam" id="TIGR03668">
    <property type="entry name" value="Rv0121_F420"/>
    <property type="match status" value="1"/>
</dbReference>